<dbReference type="GO" id="GO:0043161">
    <property type="term" value="P:proteasome-mediated ubiquitin-dependent protein catabolic process"/>
    <property type="evidence" value="ECO:0007669"/>
    <property type="project" value="TreeGrafter"/>
</dbReference>
<name>A0A6P7SGE3_9MOLL</name>
<dbReference type="Pfam" id="PF13899">
    <property type="entry name" value="Thioredoxin_7"/>
    <property type="match status" value="1"/>
</dbReference>
<feature type="compositionally biased region" description="Acidic residues" evidence="2">
    <location>
        <begin position="322"/>
        <end position="336"/>
    </location>
</feature>
<sequence length="528" mass="58816">MAARGKKKIVSATVDHFCSITGVTADVGERMIEACNGDLQMAVEMHMDGNTSIMLPNSEKGSTSTKSSISNNTDEVRAPIPQKREILVEDAPVFVQKMMNADSIGFRGRRPAKSVFDGFRDFQAEARQQEEMLHRSSTITSKHQTLEDLFRPPIDLIFKGTFASAREEGTNQNRWLMVNIQNVQEFACQTLNRDVWSNSAVRNIVKEHFILWQVYHDSEEGRKYMQFYKVNIWPYIAILDPQTGEKLVEWNKLDHSKFCEYAAEFLSLHPSLDGSVSPPHKSSKQEMSIVDASEDAQLQAAIKASLEQDAHSSESDGSGSEYDIDLETFTGSEEESVPSPVKRIKTSERKSHGSSNLLSKLEKVSESKNKSKRVPCTQSSSSSATVYKSLTTLKSPIFSSSQTTELPCSSKQSTATTTASTTASSKQDSTASSSSSSSSSWKAYLGSKDDPVTNLMIRFPDGNKQQLSLPCTSPLLALEKFVKEKGYSNEKYELITNFPRRKLSTYDRNLSLKDAGLFPQDTVFVQER</sequence>
<dbReference type="CDD" id="cd14345">
    <property type="entry name" value="UBA_UBXD7"/>
    <property type="match status" value="1"/>
</dbReference>
<dbReference type="SUPFAM" id="SSF54236">
    <property type="entry name" value="Ubiquitin-like"/>
    <property type="match status" value="1"/>
</dbReference>
<dbReference type="InterPro" id="IPR001012">
    <property type="entry name" value="UBX_dom"/>
</dbReference>
<dbReference type="PANTHER" id="PTHR23322:SF6">
    <property type="entry name" value="UBX DOMAIN-CONTAINING PROTEIN 7"/>
    <property type="match status" value="1"/>
</dbReference>
<dbReference type="InterPro" id="IPR003903">
    <property type="entry name" value="UIM_dom"/>
</dbReference>
<dbReference type="RefSeq" id="XP_029637452.1">
    <property type="nucleotide sequence ID" value="XM_029781592.2"/>
</dbReference>
<protein>
    <submittedName>
        <fullName evidence="5">UBX domain-containing protein 7 isoform X1</fullName>
    </submittedName>
</protein>
<dbReference type="SMART" id="SM00594">
    <property type="entry name" value="UAS"/>
    <property type="match status" value="1"/>
</dbReference>
<dbReference type="PANTHER" id="PTHR23322">
    <property type="entry name" value="FAS-ASSOCIATED PROTEIN"/>
    <property type="match status" value="1"/>
</dbReference>
<evidence type="ECO:0000313" key="5">
    <source>
        <dbReference type="RefSeq" id="XP_029637452.1"/>
    </source>
</evidence>
<dbReference type="PROSITE" id="PS50033">
    <property type="entry name" value="UBX"/>
    <property type="match status" value="1"/>
</dbReference>
<evidence type="ECO:0000259" key="3">
    <source>
        <dbReference type="PROSITE" id="PS50033"/>
    </source>
</evidence>
<dbReference type="GO" id="GO:0005634">
    <property type="term" value="C:nucleus"/>
    <property type="evidence" value="ECO:0007669"/>
    <property type="project" value="TreeGrafter"/>
</dbReference>
<evidence type="ECO:0000256" key="1">
    <source>
        <dbReference type="ARBA" id="ARBA00022553"/>
    </source>
</evidence>
<proteinExistence type="predicted"/>
<keyword evidence="4" id="KW-1185">Reference proteome</keyword>
<dbReference type="InterPro" id="IPR006577">
    <property type="entry name" value="UAS"/>
</dbReference>
<feature type="region of interest" description="Disordered" evidence="2">
    <location>
        <begin position="304"/>
        <end position="378"/>
    </location>
</feature>
<dbReference type="CDD" id="cd02958">
    <property type="entry name" value="UAS"/>
    <property type="match status" value="1"/>
</dbReference>
<feature type="region of interest" description="Disordered" evidence="2">
    <location>
        <begin position="401"/>
        <end position="442"/>
    </location>
</feature>
<dbReference type="Pfam" id="PF00789">
    <property type="entry name" value="UBX"/>
    <property type="match status" value="1"/>
</dbReference>
<gene>
    <name evidence="5" type="primary">LOC115212825</name>
</gene>
<dbReference type="PROSITE" id="PS50330">
    <property type="entry name" value="UIM"/>
    <property type="match status" value="1"/>
</dbReference>
<dbReference type="Gene3D" id="3.40.30.10">
    <property type="entry name" value="Glutaredoxin"/>
    <property type="match status" value="1"/>
</dbReference>
<feature type="compositionally biased region" description="Low complexity" evidence="2">
    <location>
        <begin position="409"/>
        <end position="440"/>
    </location>
</feature>
<dbReference type="KEGG" id="osn:115212825"/>
<dbReference type="SMART" id="SM00166">
    <property type="entry name" value="UBX"/>
    <property type="match status" value="1"/>
</dbReference>
<dbReference type="InterPro" id="IPR050730">
    <property type="entry name" value="UBX_domain-protein"/>
</dbReference>
<dbReference type="CDD" id="cd01773">
    <property type="entry name" value="UBX_UBXN7"/>
    <property type="match status" value="1"/>
</dbReference>
<dbReference type="Gene3D" id="1.10.8.10">
    <property type="entry name" value="DNA helicase RuvA subunit, C-terminal domain"/>
    <property type="match status" value="1"/>
</dbReference>
<dbReference type="InterPro" id="IPR029071">
    <property type="entry name" value="Ubiquitin-like_domsf"/>
</dbReference>
<dbReference type="InterPro" id="IPR036249">
    <property type="entry name" value="Thioredoxin-like_sf"/>
</dbReference>
<dbReference type="AlphaFoldDB" id="A0A6P7SGE3"/>
<feature type="compositionally biased region" description="Basic and acidic residues" evidence="2">
    <location>
        <begin position="360"/>
        <end position="369"/>
    </location>
</feature>
<dbReference type="GO" id="GO:0043130">
    <property type="term" value="F:ubiquitin binding"/>
    <property type="evidence" value="ECO:0007669"/>
    <property type="project" value="TreeGrafter"/>
</dbReference>
<accession>A0A6P7SGE3</accession>
<organism evidence="4 5">
    <name type="scientific">Octopus sinensis</name>
    <name type="common">East Asian common octopus</name>
    <dbReference type="NCBI Taxonomy" id="2607531"/>
    <lineage>
        <taxon>Eukaryota</taxon>
        <taxon>Metazoa</taxon>
        <taxon>Spiralia</taxon>
        <taxon>Lophotrochozoa</taxon>
        <taxon>Mollusca</taxon>
        <taxon>Cephalopoda</taxon>
        <taxon>Coleoidea</taxon>
        <taxon>Octopodiformes</taxon>
        <taxon>Octopoda</taxon>
        <taxon>Incirrata</taxon>
        <taxon>Octopodidae</taxon>
        <taxon>Octopus</taxon>
    </lineage>
</organism>
<dbReference type="PIRSF" id="PIRSF037991">
    <property type="entry name" value="UCP037991_UBX7/2"/>
    <property type="match status" value="1"/>
</dbReference>
<dbReference type="Pfam" id="PF14555">
    <property type="entry name" value="UBA_4"/>
    <property type="match status" value="1"/>
</dbReference>
<dbReference type="Proteomes" id="UP000515154">
    <property type="component" value="Linkage group LG6"/>
</dbReference>
<evidence type="ECO:0000313" key="4">
    <source>
        <dbReference type="Proteomes" id="UP000515154"/>
    </source>
</evidence>
<dbReference type="InterPro" id="IPR017346">
    <property type="entry name" value="UBX_7/2"/>
</dbReference>
<evidence type="ECO:0000256" key="2">
    <source>
        <dbReference type="SAM" id="MobiDB-lite"/>
    </source>
</evidence>
<dbReference type="Gene3D" id="3.10.20.90">
    <property type="entry name" value="Phosphatidylinositol 3-kinase Catalytic Subunit, Chain A, domain 1"/>
    <property type="match status" value="1"/>
</dbReference>
<reference evidence="5" key="1">
    <citation type="submission" date="2025-08" db="UniProtKB">
        <authorList>
            <consortium name="RefSeq"/>
        </authorList>
    </citation>
    <scope>IDENTIFICATION</scope>
</reference>
<dbReference type="FunFam" id="3.40.30.10:FF:000079">
    <property type="entry name" value="UBX domain-containing protein 7"/>
    <property type="match status" value="1"/>
</dbReference>
<dbReference type="SUPFAM" id="SSF52833">
    <property type="entry name" value="Thioredoxin-like"/>
    <property type="match status" value="1"/>
</dbReference>
<feature type="domain" description="UBX" evidence="3">
    <location>
        <begin position="448"/>
        <end position="525"/>
    </location>
</feature>
<keyword evidence="1" id="KW-0597">Phosphoprotein</keyword>